<dbReference type="OrthoDB" id="1934302at2"/>
<sequence length="339" mass="37206">MQEMYKGMVNSPETTITNSISNSDTLIYVLDPTRVPDQLPNLMTLGTGTNAETIKVLSIDGNTLTVERGFQGNPAAWSTGTIIARNFTEYDYRAFKENIEDLEANKATKTEVQETSNKIGILSNLTTTEKSNLVGAITEVNASLSKAIKSMGDLTSTHDLNNFVIPAIYTCTSCINRPSGSTYGIVEILSSGTVYATQIYHDIQFNKTYVRYTADAVNKTWSAWQEIATTKQEDWIAPTLQNGWTNQGTLPCGYYKDSFGVVRLRGRITGGTFANDTTIFTLPVGYRPSCDETHYTFFYNGSSNLLAALNFHADGKIGLWGVSANNFLDLNGITFRAGA</sequence>
<name>A0A410PWU4_9FIRM</name>
<proteinExistence type="predicted"/>
<keyword evidence="1" id="KW-0175">Coiled coil</keyword>
<protein>
    <recommendedName>
        <fullName evidence="4">BppU N-terminal domain-containing protein</fullName>
    </recommendedName>
</protein>
<keyword evidence="3" id="KW-1185">Reference proteome</keyword>
<dbReference type="EMBL" id="CP035281">
    <property type="protein sequence ID" value="QAT43432.1"/>
    <property type="molecule type" value="Genomic_DNA"/>
</dbReference>
<dbReference type="AlphaFoldDB" id="A0A410PWU4"/>
<accession>A0A410PWU4</accession>
<organism evidence="2 3">
    <name type="scientific">Aminipila luticellarii</name>
    <dbReference type="NCBI Taxonomy" id="2507160"/>
    <lineage>
        <taxon>Bacteria</taxon>
        <taxon>Bacillati</taxon>
        <taxon>Bacillota</taxon>
        <taxon>Clostridia</taxon>
        <taxon>Peptostreptococcales</taxon>
        <taxon>Anaerovoracaceae</taxon>
        <taxon>Aminipila</taxon>
    </lineage>
</organism>
<dbReference type="CDD" id="cd19958">
    <property type="entry name" value="pyocin_knob"/>
    <property type="match status" value="1"/>
</dbReference>
<feature type="coiled-coil region" evidence="1">
    <location>
        <begin position="85"/>
        <end position="112"/>
    </location>
</feature>
<evidence type="ECO:0000313" key="3">
    <source>
        <dbReference type="Proteomes" id="UP000287601"/>
    </source>
</evidence>
<evidence type="ECO:0008006" key="4">
    <source>
        <dbReference type="Google" id="ProtNLM"/>
    </source>
</evidence>
<dbReference type="RefSeq" id="WP_128746212.1">
    <property type="nucleotide sequence ID" value="NZ_CP035281.1"/>
</dbReference>
<gene>
    <name evidence="2" type="ORF">EQM06_09515</name>
</gene>
<dbReference type="KEGG" id="amij:EQM06_09515"/>
<reference evidence="2 3" key="1">
    <citation type="submission" date="2019-01" db="EMBL/GenBank/DDBJ databases">
        <title>Draft genomes of a novel of Aminipila strains.</title>
        <authorList>
            <person name="Ma S."/>
        </authorList>
    </citation>
    <scope>NUCLEOTIDE SEQUENCE [LARGE SCALE GENOMIC DNA]</scope>
    <source>
        <strain evidence="3">JN-39</strain>
    </source>
</reference>
<dbReference type="Proteomes" id="UP000287601">
    <property type="component" value="Chromosome"/>
</dbReference>
<evidence type="ECO:0000256" key="1">
    <source>
        <dbReference type="SAM" id="Coils"/>
    </source>
</evidence>
<evidence type="ECO:0000313" key="2">
    <source>
        <dbReference type="EMBL" id="QAT43432.1"/>
    </source>
</evidence>